<dbReference type="InterPro" id="IPR010730">
    <property type="entry name" value="HET"/>
</dbReference>
<gene>
    <name evidence="3" type="ORF">FLONG3_806</name>
</gene>
<feature type="region of interest" description="Disordered" evidence="1">
    <location>
        <begin position="1"/>
        <end position="31"/>
    </location>
</feature>
<dbReference type="Pfam" id="PF06985">
    <property type="entry name" value="HET"/>
    <property type="match status" value="1"/>
</dbReference>
<name>A0A395T940_9HYPO</name>
<organism evidence="3 4">
    <name type="scientific">Fusarium longipes</name>
    <dbReference type="NCBI Taxonomy" id="694270"/>
    <lineage>
        <taxon>Eukaryota</taxon>
        <taxon>Fungi</taxon>
        <taxon>Dikarya</taxon>
        <taxon>Ascomycota</taxon>
        <taxon>Pezizomycotina</taxon>
        <taxon>Sordariomycetes</taxon>
        <taxon>Hypocreomycetidae</taxon>
        <taxon>Hypocreales</taxon>
        <taxon>Nectriaceae</taxon>
        <taxon>Fusarium</taxon>
    </lineage>
</organism>
<dbReference type="EMBL" id="PXOG01000016">
    <property type="protein sequence ID" value="RGP81017.1"/>
    <property type="molecule type" value="Genomic_DNA"/>
</dbReference>
<feature type="domain" description="Heterokaryon incompatibility" evidence="2">
    <location>
        <begin position="235"/>
        <end position="373"/>
    </location>
</feature>
<evidence type="ECO:0000259" key="2">
    <source>
        <dbReference type="Pfam" id="PF06985"/>
    </source>
</evidence>
<accession>A0A395T940</accession>
<evidence type="ECO:0000256" key="1">
    <source>
        <dbReference type="SAM" id="MobiDB-lite"/>
    </source>
</evidence>
<dbReference type="PANTHER" id="PTHR33112:SF1">
    <property type="entry name" value="HETEROKARYON INCOMPATIBILITY DOMAIN-CONTAINING PROTEIN"/>
    <property type="match status" value="1"/>
</dbReference>
<dbReference type="AlphaFoldDB" id="A0A395T940"/>
<sequence>MSIHLGTALPEQVCDPINEPEQESPRQPQQKECPIATEITHRLQIPAVIGRNGSVDVGGVSLSCDNFCHESLCCVLCSYVASLRSSVTDRSSRTSVYFITDESTNTRLRRWMNPQLSDDKSTETDHLIIGVTSKANAFQTVLCDSQGFSFWDRNTSEEIQLGTLRLFKCQIPNPNLPEPGLDTLAYIAKQAKQWIDLCDTHHDYCRSLRSNLTPSISLIDCNRYCLVRGFEGARYVALSYVWGDTGRAFNLPERRYGLRLDGLPRTISDAIVVTKSLGYDYIWVDMLCIDQQNKEDKHRQIAIMDQVYRSADLTIIVTAGSDCGNGIPGVSKTCRAPRMSTTIGGLTLVEEKEDAIREVELSFWRLRGWTFQEGLLSRRRLVFTNSQMLFSCVCGVVIEPNEGLELSHNCQSIPESMIWPPGEDMLWDRLFLQTESNPRTTLIGNGNKAKHDYGFPISFAELLEKYSTMQFSFESDVVDAFRAISNTFAQRKPPVLHLYGLPFISGDESITSSSLTRGLAWCLKRDNEETARRPGFPSWSWLGYRGPVRWGAMKREGPIFPVDRDLSFHNCLNGGGSGVVGKHLKDWHHQD</sequence>
<reference evidence="3 4" key="1">
    <citation type="journal article" date="2018" name="PLoS Pathog.">
        <title>Evolution of structural diversity of trichothecenes, a family of toxins produced by plant pathogenic and entomopathogenic fungi.</title>
        <authorList>
            <person name="Proctor R.H."/>
            <person name="McCormick S.P."/>
            <person name="Kim H.S."/>
            <person name="Cardoza R.E."/>
            <person name="Stanley A.M."/>
            <person name="Lindo L."/>
            <person name="Kelly A."/>
            <person name="Brown D.W."/>
            <person name="Lee T."/>
            <person name="Vaughan M.M."/>
            <person name="Alexander N.J."/>
            <person name="Busman M."/>
            <person name="Gutierrez S."/>
        </authorList>
    </citation>
    <scope>NUCLEOTIDE SEQUENCE [LARGE SCALE GENOMIC DNA]</scope>
    <source>
        <strain evidence="3 4">NRRL 20695</strain>
    </source>
</reference>
<proteinExistence type="predicted"/>
<dbReference type="PANTHER" id="PTHR33112">
    <property type="entry name" value="DOMAIN PROTEIN, PUTATIVE-RELATED"/>
    <property type="match status" value="1"/>
</dbReference>
<evidence type="ECO:0000313" key="3">
    <source>
        <dbReference type="EMBL" id="RGP81017.1"/>
    </source>
</evidence>
<comment type="caution">
    <text evidence="3">The sequence shown here is derived from an EMBL/GenBank/DDBJ whole genome shotgun (WGS) entry which is preliminary data.</text>
</comment>
<protein>
    <submittedName>
        <fullName evidence="3">Heterokaryon incompatibility protein</fullName>
    </submittedName>
</protein>
<evidence type="ECO:0000313" key="4">
    <source>
        <dbReference type="Proteomes" id="UP000266234"/>
    </source>
</evidence>
<dbReference type="Proteomes" id="UP000266234">
    <property type="component" value="Unassembled WGS sequence"/>
</dbReference>
<dbReference type="STRING" id="694270.A0A395T940"/>
<keyword evidence="4" id="KW-1185">Reference proteome</keyword>
<dbReference type="OrthoDB" id="5428863at2759"/>